<accession>A0A9E4K9H1</accession>
<sequence>MAGIVHRKMGPSGSTGSIALWGEGSGATFEHEYSNNGETLEFHPVHISKVTNMSGANATVNGKTYGPGQWDLWETPIPAAGMTAGGVTGNVVVLLQGVWKVKP</sequence>
<dbReference type="AlphaFoldDB" id="A0A9E4K9H1"/>
<gene>
    <name evidence="2" type="ORF">JAZ07_01175</name>
</gene>
<organism evidence="2 3">
    <name type="scientific">Candidatus Thiodiazotropha taylori</name>
    <dbReference type="NCBI Taxonomy" id="2792791"/>
    <lineage>
        <taxon>Bacteria</taxon>
        <taxon>Pseudomonadati</taxon>
        <taxon>Pseudomonadota</taxon>
        <taxon>Gammaproteobacteria</taxon>
        <taxon>Chromatiales</taxon>
        <taxon>Sedimenticolaceae</taxon>
        <taxon>Candidatus Thiodiazotropha</taxon>
    </lineage>
</organism>
<comment type="caution">
    <text evidence="2">The sequence shown here is derived from an EMBL/GenBank/DDBJ whole genome shotgun (WGS) entry which is preliminary data.</text>
</comment>
<evidence type="ECO:0000313" key="3">
    <source>
        <dbReference type="Proteomes" id="UP000886667"/>
    </source>
</evidence>
<feature type="region of interest" description="Disordered" evidence="1">
    <location>
        <begin position="1"/>
        <end position="21"/>
    </location>
</feature>
<protein>
    <submittedName>
        <fullName evidence="2">Uncharacterized protein</fullName>
    </submittedName>
</protein>
<evidence type="ECO:0000256" key="1">
    <source>
        <dbReference type="SAM" id="MobiDB-lite"/>
    </source>
</evidence>
<reference evidence="2" key="1">
    <citation type="journal article" date="2021" name="Proc. Natl. Acad. Sci. U.S.A.">
        <title>Global biogeography of chemosynthetic symbionts reveals both localized and globally distributed symbiont groups. .</title>
        <authorList>
            <person name="Osvatic J.T."/>
            <person name="Wilkins L.G.E."/>
            <person name="Leibrecht L."/>
            <person name="Leray M."/>
            <person name="Zauner S."/>
            <person name="Polzin J."/>
            <person name="Camacho Y."/>
            <person name="Gros O."/>
            <person name="van Gils J.A."/>
            <person name="Eisen J.A."/>
            <person name="Petersen J.M."/>
            <person name="Yuen B."/>
        </authorList>
    </citation>
    <scope>NUCLEOTIDE SEQUENCE</scope>
    <source>
        <strain evidence="2">MAGclacostrist064TRANS</strain>
    </source>
</reference>
<proteinExistence type="predicted"/>
<name>A0A9E4K9H1_9GAMM</name>
<dbReference type="Proteomes" id="UP000886667">
    <property type="component" value="Unassembled WGS sequence"/>
</dbReference>
<evidence type="ECO:0000313" key="2">
    <source>
        <dbReference type="EMBL" id="MCG7944938.1"/>
    </source>
</evidence>
<dbReference type="EMBL" id="JAEPCM010000016">
    <property type="protein sequence ID" value="MCG7944938.1"/>
    <property type="molecule type" value="Genomic_DNA"/>
</dbReference>